<dbReference type="Gene3D" id="3.40.50.2300">
    <property type="match status" value="2"/>
</dbReference>
<dbReference type="CDD" id="cd06267">
    <property type="entry name" value="PBP1_LacI_sugar_binding-like"/>
    <property type="match status" value="1"/>
</dbReference>
<accession>A0A8J3PF71</accession>
<feature type="domain" description="HTH lacI-type" evidence="5">
    <location>
        <begin position="3"/>
        <end position="57"/>
    </location>
</feature>
<feature type="region of interest" description="Disordered" evidence="4">
    <location>
        <begin position="330"/>
        <end position="352"/>
    </location>
</feature>
<comment type="caution">
    <text evidence="6">The sequence shown here is derived from an EMBL/GenBank/DDBJ whole genome shotgun (WGS) entry which is preliminary data.</text>
</comment>
<dbReference type="Proteomes" id="UP000660339">
    <property type="component" value="Unassembled WGS sequence"/>
</dbReference>
<proteinExistence type="predicted"/>
<keyword evidence="3" id="KW-0804">Transcription</keyword>
<dbReference type="CDD" id="cd01392">
    <property type="entry name" value="HTH_LacI"/>
    <property type="match status" value="1"/>
</dbReference>
<dbReference type="RefSeq" id="WP_166378537.1">
    <property type="nucleotide sequence ID" value="NZ_BAAATT010000007.1"/>
</dbReference>
<dbReference type="SUPFAM" id="SSF53822">
    <property type="entry name" value="Periplasmic binding protein-like I"/>
    <property type="match status" value="1"/>
</dbReference>
<protein>
    <submittedName>
        <fullName evidence="6">LacI family transcriptional regulator</fullName>
    </submittedName>
</protein>
<dbReference type="SMART" id="SM00354">
    <property type="entry name" value="HTH_LACI"/>
    <property type="match status" value="1"/>
</dbReference>
<dbReference type="Pfam" id="PF00356">
    <property type="entry name" value="LacI"/>
    <property type="match status" value="1"/>
</dbReference>
<dbReference type="InterPro" id="IPR000843">
    <property type="entry name" value="HTH_LacI"/>
</dbReference>
<dbReference type="InterPro" id="IPR010982">
    <property type="entry name" value="Lambda_DNA-bd_dom_sf"/>
</dbReference>
<evidence type="ECO:0000256" key="2">
    <source>
        <dbReference type="ARBA" id="ARBA00023125"/>
    </source>
</evidence>
<evidence type="ECO:0000256" key="3">
    <source>
        <dbReference type="ARBA" id="ARBA00023163"/>
    </source>
</evidence>
<dbReference type="PANTHER" id="PTHR30146">
    <property type="entry name" value="LACI-RELATED TRANSCRIPTIONAL REPRESSOR"/>
    <property type="match status" value="1"/>
</dbReference>
<dbReference type="AlphaFoldDB" id="A0A8J3PF71"/>
<feature type="compositionally biased region" description="Polar residues" evidence="4">
    <location>
        <begin position="342"/>
        <end position="352"/>
    </location>
</feature>
<keyword evidence="7" id="KW-1185">Reference proteome</keyword>
<dbReference type="GO" id="GO:0000976">
    <property type="term" value="F:transcription cis-regulatory region binding"/>
    <property type="evidence" value="ECO:0007669"/>
    <property type="project" value="TreeGrafter"/>
</dbReference>
<evidence type="ECO:0000313" key="7">
    <source>
        <dbReference type="Proteomes" id="UP000660339"/>
    </source>
</evidence>
<dbReference type="PROSITE" id="PS50932">
    <property type="entry name" value="HTH_LACI_2"/>
    <property type="match status" value="1"/>
</dbReference>
<keyword evidence="1" id="KW-0805">Transcription regulation</keyword>
<dbReference type="SUPFAM" id="SSF47413">
    <property type="entry name" value="lambda repressor-like DNA-binding domains"/>
    <property type="match status" value="1"/>
</dbReference>
<reference evidence="6" key="1">
    <citation type="submission" date="2021-01" db="EMBL/GenBank/DDBJ databases">
        <title>Whole genome shotgun sequence of Catellatospora methionotrophica NBRC 14553.</title>
        <authorList>
            <person name="Komaki H."/>
            <person name="Tamura T."/>
        </authorList>
    </citation>
    <scope>NUCLEOTIDE SEQUENCE</scope>
    <source>
        <strain evidence="6">NBRC 14553</strain>
    </source>
</reference>
<sequence length="352" mass="37264">MTVRRADVAKLAGTSPAVVSYVLNGGRPVAAHTRAKVLAAIEQLGYRPNGIARSLRMNRTMTLGLVVPDNANPFFAELARAIEEEAFARGYTLLIGNAAEDDQRQTTYVRTFLARQVDGLFLVPAHGPVGCLEELERSRVPWVSLDRQVDGATAPAVLVDNRGGARVAVEHLLAHGRTRIACIAGPRDVMPATDRVAGWRDALTAAGVRPADMLAWHAPFGRRAGYESTRAILADPRDRPDAIFAASDQQAIGALRAIAELGLGCPTDVALASFDGIAPGAFTTPGLTTMVQPFPQLGRVAMDHLLGQLAGTEQQPQVLPVELLARGSCGCDDPPGGGRASAPTSTNEMGKR</sequence>
<gene>
    <name evidence="6" type="ORF">Cme02nite_32590</name>
</gene>
<name>A0A8J3PF71_9ACTN</name>
<organism evidence="6 7">
    <name type="scientific">Catellatospora methionotrophica</name>
    <dbReference type="NCBI Taxonomy" id="121620"/>
    <lineage>
        <taxon>Bacteria</taxon>
        <taxon>Bacillati</taxon>
        <taxon>Actinomycetota</taxon>
        <taxon>Actinomycetes</taxon>
        <taxon>Micromonosporales</taxon>
        <taxon>Micromonosporaceae</taxon>
        <taxon>Catellatospora</taxon>
    </lineage>
</organism>
<dbReference type="EMBL" id="BONJ01000017">
    <property type="protein sequence ID" value="GIG14927.1"/>
    <property type="molecule type" value="Genomic_DNA"/>
</dbReference>
<dbReference type="GO" id="GO:0003700">
    <property type="term" value="F:DNA-binding transcription factor activity"/>
    <property type="evidence" value="ECO:0007669"/>
    <property type="project" value="TreeGrafter"/>
</dbReference>
<dbReference type="Gene3D" id="1.10.260.40">
    <property type="entry name" value="lambda repressor-like DNA-binding domains"/>
    <property type="match status" value="1"/>
</dbReference>
<keyword evidence="2" id="KW-0238">DNA-binding</keyword>
<evidence type="ECO:0000259" key="5">
    <source>
        <dbReference type="PROSITE" id="PS50932"/>
    </source>
</evidence>
<dbReference type="PANTHER" id="PTHR30146:SF109">
    <property type="entry name" value="HTH-TYPE TRANSCRIPTIONAL REGULATOR GALS"/>
    <property type="match status" value="1"/>
</dbReference>
<evidence type="ECO:0000313" key="6">
    <source>
        <dbReference type="EMBL" id="GIG14927.1"/>
    </source>
</evidence>
<dbReference type="InterPro" id="IPR046335">
    <property type="entry name" value="LacI/GalR-like_sensor"/>
</dbReference>
<dbReference type="Pfam" id="PF13377">
    <property type="entry name" value="Peripla_BP_3"/>
    <property type="match status" value="1"/>
</dbReference>
<dbReference type="InterPro" id="IPR028082">
    <property type="entry name" value="Peripla_BP_I"/>
</dbReference>
<evidence type="ECO:0000256" key="4">
    <source>
        <dbReference type="SAM" id="MobiDB-lite"/>
    </source>
</evidence>
<evidence type="ECO:0000256" key="1">
    <source>
        <dbReference type="ARBA" id="ARBA00023015"/>
    </source>
</evidence>